<reference evidence="2 3" key="1">
    <citation type="journal article" date="2024" name="Nat. Commun.">
        <title>Phylogenomics reveals the evolutionary origins of lichenization in chlorophyte algae.</title>
        <authorList>
            <person name="Puginier C."/>
            <person name="Libourel C."/>
            <person name="Otte J."/>
            <person name="Skaloud P."/>
            <person name="Haon M."/>
            <person name="Grisel S."/>
            <person name="Petersen M."/>
            <person name="Berrin J.G."/>
            <person name="Delaux P.M."/>
            <person name="Dal Grande F."/>
            <person name="Keller J."/>
        </authorList>
    </citation>
    <scope>NUCLEOTIDE SEQUENCE [LARGE SCALE GENOMIC DNA]</scope>
    <source>
        <strain evidence="2 3">SAG 2043</strain>
    </source>
</reference>
<dbReference type="AlphaFoldDB" id="A0AAW1QBU8"/>
<comment type="caution">
    <text evidence="2">The sequence shown here is derived from an EMBL/GenBank/DDBJ whole genome shotgun (WGS) entry which is preliminary data.</text>
</comment>
<dbReference type="Proteomes" id="UP001489004">
    <property type="component" value="Unassembled WGS sequence"/>
</dbReference>
<evidence type="ECO:0000313" key="3">
    <source>
        <dbReference type="Proteomes" id="UP001489004"/>
    </source>
</evidence>
<feature type="region of interest" description="Disordered" evidence="1">
    <location>
        <begin position="109"/>
        <end position="129"/>
    </location>
</feature>
<evidence type="ECO:0000256" key="1">
    <source>
        <dbReference type="SAM" id="MobiDB-lite"/>
    </source>
</evidence>
<dbReference type="EMBL" id="JALJOR010000004">
    <property type="protein sequence ID" value="KAK9818232.1"/>
    <property type="molecule type" value="Genomic_DNA"/>
</dbReference>
<name>A0AAW1QBU8_9CHLO</name>
<dbReference type="PANTHER" id="PTHR33675">
    <property type="entry name" value="NUCLEAR RECEPTOR FAMILY 2 GROUP C PROTEIN"/>
    <property type="match status" value="1"/>
</dbReference>
<organism evidence="2 3">
    <name type="scientific">[Myrmecia] bisecta</name>
    <dbReference type="NCBI Taxonomy" id="41462"/>
    <lineage>
        <taxon>Eukaryota</taxon>
        <taxon>Viridiplantae</taxon>
        <taxon>Chlorophyta</taxon>
        <taxon>core chlorophytes</taxon>
        <taxon>Trebouxiophyceae</taxon>
        <taxon>Trebouxiales</taxon>
        <taxon>Trebouxiaceae</taxon>
        <taxon>Myrmecia</taxon>
    </lineage>
</organism>
<evidence type="ECO:0000313" key="2">
    <source>
        <dbReference type="EMBL" id="KAK9818232.1"/>
    </source>
</evidence>
<keyword evidence="3" id="KW-1185">Reference proteome</keyword>
<sequence>MRNGSKKRKPELDLELERGLHTSFVAAANSLSALYTNAISQHKKAHAQGAQAVLERQIAWLLHEYGSAQHVPLDVLLCYLQHELQNTDALDASCAATAATNQTFHGGGDVPMHQDPAPEMGQKASSSPKLKSADIWDGCVETPRPLQPGQTRVLSQTLSPFLAKIYQQEQAQPGAHTGIQILNTSLLTDPKRVIRGVKDLLAHRNASDAALEKVLANPPEDVPVHKDVEGFVIAQDDPRIALRGQQGARWRPSMPQRVIPACTVIGFYRALQVAETEAVSEITQLIKYGCPPDWPNRYKWAQRVDAYSVDLDLFWPASFQGSSFKIQAVGAGYGNITGRINDAATPNSNGSMLPYNKSHNMSRSNVTVVPVVIGHWAFPVVVTITDMRPGSELLYAYDAGYWRIHEDNQHDIGVWEAQLERGRQLTAELAACKAQLLLLQAQVVRSSSLPDAQSASVVPQEDIPSARHGRSPIRTYIAPCTVQ</sequence>
<accession>A0AAW1QBU8</accession>
<protein>
    <recommendedName>
        <fullName evidence="4">SET domain-containing protein</fullName>
    </recommendedName>
</protein>
<proteinExistence type="predicted"/>
<gene>
    <name evidence="2" type="ORF">WJX72_009150</name>
</gene>
<evidence type="ECO:0008006" key="4">
    <source>
        <dbReference type="Google" id="ProtNLM"/>
    </source>
</evidence>
<dbReference type="PANTHER" id="PTHR33675:SF1">
    <property type="entry name" value="HOLOCARBOXYLASE SYNTHETASE"/>
    <property type="match status" value="1"/>
</dbReference>